<dbReference type="Proteomes" id="UP000019249">
    <property type="component" value="Unassembled WGS sequence"/>
</dbReference>
<accession>A0ABP3B1G8</accession>
<dbReference type="Pfam" id="PF06125">
    <property type="entry name" value="DUF961"/>
    <property type="match status" value="1"/>
</dbReference>
<protein>
    <submittedName>
        <fullName evidence="1">Uncharacterized protein</fullName>
    </submittedName>
</protein>
<dbReference type="RefSeq" id="WP_036096512.1">
    <property type="nucleotide sequence ID" value="NZ_AODF01000007.1"/>
</dbReference>
<name>A0ABP3B1G8_9LIST</name>
<keyword evidence="2" id="KW-1185">Reference proteome</keyword>
<evidence type="ECO:0000313" key="2">
    <source>
        <dbReference type="Proteomes" id="UP000019249"/>
    </source>
</evidence>
<dbReference type="Gene3D" id="2.40.50.390">
    <property type="entry name" value="Conjugative transposon protein, DUF961"/>
    <property type="match status" value="1"/>
</dbReference>
<proteinExistence type="predicted"/>
<evidence type="ECO:0000313" key="1">
    <source>
        <dbReference type="EMBL" id="EUJ33130.1"/>
    </source>
</evidence>
<dbReference type="InterPro" id="IPR010365">
    <property type="entry name" value="DUF961"/>
</dbReference>
<gene>
    <name evidence="1" type="ORF">MFLO_04285</name>
</gene>
<sequence length="103" mass="11539">MLQDIYFKDSEFKNLEFLGRNEMEDLVEGNRQNQKTTHFCYKLMGQNQVGGLNVHVPSDVIVQAFESGTAVKLVNPVIRGMATRSQNGSIINWIVVADNIVPA</sequence>
<comment type="caution">
    <text evidence="1">The sequence shown here is derived from an EMBL/GenBank/DDBJ whole genome shotgun (WGS) entry which is preliminary data.</text>
</comment>
<organism evidence="1 2">
    <name type="scientific">Listeria floridensis FSL S10-1187</name>
    <dbReference type="NCBI Taxonomy" id="1265817"/>
    <lineage>
        <taxon>Bacteria</taxon>
        <taxon>Bacillati</taxon>
        <taxon>Bacillota</taxon>
        <taxon>Bacilli</taxon>
        <taxon>Bacillales</taxon>
        <taxon>Listeriaceae</taxon>
        <taxon>Listeria</taxon>
    </lineage>
</organism>
<dbReference type="InterPro" id="IPR038620">
    <property type="entry name" value="YdcP-like_sf"/>
</dbReference>
<dbReference type="EMBL" id="AODF01000007">
    <property type="protein sequence ID" value="EUJ33130.1"/>
    <property type="molecule type" value="Genomic_DNA"/>
</dbReference>
<reference evidence="1 2" key="1">
    <citation type="journal article" date="2014" name="Int. J. Syst. Evol. Microbiol.">
        <title>Listeria floridensis sp. nov., Listeria aquatica sp. nov., Listeria cornellensis sp. nov., Listeria riparia sp. nov. and Listeria grandensis sp. nov., from agricultural and natural environments.</title>
        <authorList>
            <person name="den Bakker H.C."/>
            <person name="Warchocki S."/>
            <person name="Wright E.M."/>
            <person name="Allred A.F."/>
            <person name="Ahlstrom C."/>
            <person name="Manuel C.S."/>
            <person name="Stasiewicz M.J."/>
            <person name="Burrell A."/>
            <person name="Roof S."/>
            <person name="Strawn L."/>
            <person name="Fortes E.D."/>
            <person name="Nightingale K.K."/>
            <person name="Kephart D."/>
            <person name="Wiedmann M."/>
        </authorList>
    </citation>
    <scope>NUCLEOTIDE SEQUENCE [LARGE SCALE GENOMIC DNA]</scope>
    <source>
        <strain evidence="1 2">FSL S10-1187</strain>
    </source>
</reference>